<dbReference type="GO" id="GO:0005829">
    <property type="term" value="C:cytosol"/>
    <property type="evidence" value="ECO:0007669"/>
    <property type="project" value="TreeGrafter"/>
</dbReference>
<dbReference type="SUPFAM" id="SSF53756">
    <property type="entry name" value="UDP-Glycosyltransferase/glycogen phosphorylase"/>
    <property type="match status" value="1"/>
</dbReference>
<keyword evidence="2" id="KW-1185">Reference proteome</keyword>
<dbReference type="AlphaFoldDB" id="A0AAD7GLI5"/>
<organism evidence="1 2">
    <name type="scientific">Mycena metata</name>
    <dbReference type="NCBI Taxonomy" id="1033252"/>
    <lineage>
        <taxon>Eukaryota</taxon>
        <taxon>Fungi</taxon>
        <taxon>Dikarya</taxon>
        <taxon>Basidiomycota</taxon>
        <taxon>Agaricomycotina</taxon>
        <taxon>Agaricomycetes</taxon>
        <taxon>Agaricomycetidae</taxon>
        <taxon>Agaricales</taxon>
        <taxon>Marasmiineae</taxon>
        <taxon>Mycenaceae</taxon>
        <taxon>Mycena</taxon>
    </lineage>
</organism>
<dbReference type="EMBL" id="JARKIB010000548">
    <property type="protein sequence ID" value="KAJ7700631.1"/>
    <property type="molecule type" value="Genomic_DNA"/>
</dbReference>
<dbReference type="PANTHER" id="PTHR10788:SF123">
    <property type="entry name" value="TREHALOSE-PHOSPHATASE"/>
    <property type="match status" value="1"/>
</dbReference>
<sequence length="102" mass="10939">MAAADLVCFQTYSYSRHISTCVRVCGYEFTPRGIDTEGHVAAVAHCPVGVDAERVGRDILRPGIQPKLAALRALYEGKKIGVGVVCTGGCRGRVIQFKAESI</sequence>
<accession>A0AAD7GLI5</accession>
<protein>
    <submittedName>
        <fullName evidence="1">Uncharacterized protein</fullName>
    </submittedName>
</protein>
<comment type="caution">
    <text evidence="1">The sequence shown here is derived from an EMBL/GenBank/DDBJ whole genome shotgun (WGS) entry which is preliminary data.</text>
</comment>
<evidence type="ECO:0000313" key="2">
    <source>
        <dbReference type="Proteomes" id="UP001215598"/>
    </source>
</evidence>
<dbReference type="Gene3D" id="3.40.50.2000">
    <property type="entry name" value="Glycogen Phosphorylase B"/>
    <property type="match status" value="1"/>
</dbReference>
<reference evidence="1" key="1">
    <citation type="submission" date="2023-03" db="EMBL/GenBank/DDBJ databases">
        <title>Massive genome expansion in bonnet fungi (Mycena s.s.) driven by repeated elements and novel gene families across ecological guilds.</title>
        <authorList>
            <consortium name="Lawrence Berkeley National Laboratory"/>
            <person name="Harder C.B."/>
            <person name="Miyauchi S."/>
            <person name="Viragh M."/>
            <person name="Kuo A."/>
            <person name="Thoen E."/>
            <person name="Andreopoulos B."/>
            <person name="Lu D."/>
            <person name="Skrede I."/>
            <person name="Drula E."/>
            <person name="Henrissat B."/>
            <person name="Morin E."/>
            <person name="Kohler A."/>
            <person name="Barry K."/>
            <person name="LaButti K."/>
            <person name="Morin E."/>
            <person name="Salamov A."/>
            <person name="Lipzen A."/>
            <person name="Mereny Z."/>
            <person name="Hegedus B."/>
            <person name="Baldrian P."/>
            <person name="Stursova M."/>
            <person name="Weitz H."/>
            <person name="Taylor A."/>
            <person name="Grigoriev I.V."/>
            <person name="Nagy L.G."/>
            <person name="Martin F."/>
            <person name="Kauserud H."/>
        </authorList>
    </citation>
    <scope>NUCLEOTIDE SEQUENCE</scope>
    <source>
        <strain evidence="1">CBHHK182m</strain>
    </source>
</reference>
<dbReference type="Proteomes" id="UP001215598">
    <property type="component" value="Unassembled WGS sequence"/>
</dbReference>
<dbReference type="GO" id="GO:0004805">
    <property type="term" value="F:trehalose-phosphatase activity"/>
    <property type="evidence" value="ECO:0007669"/>
    <property type="project" value="TreeGrafter"/>
</dbReference>
<dbReference type="GO" id="GO:0005992">
    <property type="term" value="P:trehalose biosynthetic process"/>
    <property type="evidence" value="ECO:0007669"/>
    <property type="project" value="InterPro"/>
</dbReference>
<dbReference type="GO" id="GO:0003825">
    <property type="term" value="F:alpha,alpha-trehalose-phosphate synthase (UDP-forming) activity"/>
    <property type="evidence" value="ECO:0007669"/>
    <property type="project" value="TreeGrafter"/>
</dbReference>
<gene>
    <name evidence="1" type="ORF">B0H16DRAFT_1642226</name>
</gene>
<feature type="non-terminal residue" evidence="1">
    <location>
        <position position="102"/>
    </location>
</feature>
<dbReference type="Pfam" id="PF00982">
    <property type="entry name" value="Glyco_transf_20"/>
    <property type="match status" value="1"/>
</dbReference>
<evidence type="ECO:0000313" key="1">
    <source>
        <dbReference type="EMBL" id="KAJ7700631.1"/>
    </source>
</evidence>
<dbReference type="InterPro" id="IPR001830">
    <property type="entry name" value="Glyco_trans_20"/>
</dbReference>
<dbReference type="PANTHER" id="PTHR10788">
    <property type="entry name" value="TREHALOSE-6-PHOSPHATE SYNTHASE"/>
    <property type="match status" value="1"/>
</dbReference>
<dbReference type="GO" id="GO:0005946">
    <property type="term" value="C:alpha,alpha-trehalose-phosphate synthase complex (UDP-forming)"/>
    <property type="evidence" value="ECO:0007669"/>
    <property type="project" value="TreeGrafter"/>
</dbReference>
<proteinExistence type="predicted"/>
<name>A0AAD7GLI5_9AGAR</name>